<gene>
    <name evidence="2" type="ORF">SAMN04487969_11657</name>
</gene>
<dbReference type="Pfam" id="PF14174">
    <property type="entry name" value="YycC"/>
    <property type="match status" value="1"/>
</dbReference>
<sequence>MSQPLQISADTAIKLSKQLGIPIEHLMHMPKHILLQKLGELAKAEAEANTAASSPSEDEASGDKPL</sequence>
<accession>A0A1I2GI48</accession>
<feature type="region of interest" description="Disordered" evidence="1">
    <location>
        <begin position="44"/>
        <end position="66"/>
    </location>
</feature>
<dbReference type="Proteomes" id="UP000183410">
    <property type="component" value="Unassembled WGS sequence"/>
</dbReference>
<dbReference type="AlphaFoldDB" id="A0A1I2GI48"/>
<reference evidence="3" key="1">
    <citation type="submission" date="2016-10" db="EMBL/GenBank/DDBJ databases">
        <authorList>
            <person name="Varghese N."/>
            <person name="Submissions S."/>
        </authorList>
    </citation>
    <scope>NUCLEOTIDE SEQUENCE [LARGE SCALE GENOMIC DNA]</scope>
    <source>
        <strain evidence="3">CGMCC 1.10223</strain>
    </source>
</reference>
<evidence type="ECO:0000313" key="2">
    <source>
        <dbReference type="EMBL" id="SFF16908.1"/>
    </source>
</evidence>
<evidence type="ECO:0000256" key="1">
    <source>
        <dbReference type="SAM" id="MobiDB-lite"/>
    </source>
</evidence>
<keyword evidence="3" id="KW-1185">Reference proteome</keyword>
<proteinExistence type="predicted"/>
<name>A0A1I2GI48_9BACL</name>
<dbReference type="RefSeq" id="WP_046233313.1">
    <property type="nucleotide sequence ID" value="NZ_FONN01000016.1"/>
</dbReference>
<protein>
    <submittedName>
        <fullName evidence="2">YycC-like protein</fullName>
    </submittedName>
</protein>
<dbReference type="OrthoDB" id="2357473at2"/>
<dbReference type="InterPro" id="IPR025550">
    <property type="entry name" value="YycC"/>
</dbReference>
<organism evidence="2 3">
    <name type="scientific">Paenibacillus algorifonticola</name>
    <dbReference type="NCBI Taxonomy" id="684063"/>
    <lineage>
        <taxon>Bacteria</taxon>
        <taxon>Bacillati</taxon>
        <taxon>Bacillota</taxon>
        <taxon>Bacilli</taxon>
        <taxon>Bacillales</taxon>
        <taxon>Paenibacillaceae</taxon>
        <taxon>Paenibacillus</taxon>
    </lineage>
</organism>
<evidence type="ECO:0000313" key="3">
    <source>
        <dbReference type="Proteomes" id="UP000183410"/>
    </source>
</evidence>
<dbReference type="EMBL" id="FONN01000016">
    <property type="protein sequence ID" value="SFF16908.1"/>
    <property type="molecule type" value="Genomic_DNA"/>
</dbReference>